<dbReference type="InterPro" id="IPR042226">
    <property type="entry name" value="eFR1_2_sf"/>
</dbReference>
<dbReference type="Proteomes" id="UP000001514">
    <property type="component" value="Unassembled WGS sequence"/>
</dbReference>
<dbReference type="EMBL" id="GL377683">
    <property type="protein sequence ID" value="EFJ07592.1"/>
    <property type="molecule type" value="Genomic_DNA"/>
</dbReference>
<gene>
    <name evidence="1" type="ORF">SELMODRAFT_429626</name>
</gene>
<proteinExistence type="predicted"/>
<dbReference type="PANTHER" id="PTHR10113">
    <property type="entry name" value="PEPTIDE CHAIN RELEASE FACTOR SUBUNIT 1"/>
    <property type="match status" value="1"/>
</dbReference>
<dbReference type="GO" id="GO:0003747">
    <property type="term" value="F:translation release factor activity"/>
    <property type="evidence" value="ECO:0007669"/>
    <property type="project" value="InterPro"/>
</dbReference>
<reference evidence="1 2" key="1">
    <citation type="journal article" date="2011" name="Science">
        <title>The Selaginella genome identifies genetic changes associated with the evolution of vascular plants.</title>
        <authorList>
            <person name="Banks J.A."/>
            <person name="Nishiyama T."/>
            <person name="Hasebe M."/>
            <person name="Bowman J.L."/>
            <person name="Gribskov M."/>
            <person name="dePamphilis C."/>
            <person name="Albert V.A."/>
            <person name="Aono N."/>
            <person name="Aoyama T."/>
            <person name="Ambrose B.A."/>
            <person name="Ashton N.W."/>
            <person name="Axtell M.J."/>
            <person name="Barker E."/>
            <person name="Barker M.S."/>
            <person name="Bennetzen J.L."/>
            <person name="Bonawitz N.D."/>
            <person name="Chapple C."/>
            <person name="Cheng C."/>
            <person name="Correa L.G."/>
            <person name="Dacre M."/>
            <person name="DeBarry J."/>
            <person name="Dreyer I."/>
            <person name="Elias M."/>
            <person name="Engstrom E.M."/>
            <person name="Estelle M."/>
            <person name="Feng L."/>
            <person name="Finet C."/>
            <person name="Floyd S.K."/>
            <person name="Frommer W.B."/>
            <person name="Fujita T."/>
            <person name="Gramzow L."/>
            <person name="Gutensohn M."/>
            <person name="Harholt J."/>
            <person name="Hattori M."/>
            <person name="Heyl A."/>
            <person name="Hirai T."/>
            <person name="Hiwatashi Y."/>
            <person name="Ishikawa M."/>
            <person name="Iwata M."/>
            <person name="Karol K.G."/>
            <person name="Koehler B."/>
            <person name="Kolukisaoglu U."/>
            <person name="Kubo M."/>
            <person name="Kurata T."/>
            <person name="Lalonde S."/>
            <person name="Li K."/>
            <person name="Li Y."/>
            <person name="Litt A."/>
            <person name="Lyons E."/>
            <person name="Manning G."/>
            <person name="Maruyama T."/>
            <person name="Michael T.P."/>
            <person name="Mikami K."/>
            <person name="Miyazaki S."/>
            <person name="Morinaga S."/>
            <person name="Murata T."/>
            <person name="Mueller-Roeber B."/>
            <person name="Nelson D.R."/>
            <person name="Obara M."/>
            <person name="Oguri Y."/>
            <person name="Olmstead R.G."/>
            <person name="Onodera N."/>
            <person name="Petersen B.L."/>
            <person name="Pils B."/>
            <person name="Prigge M."/>
            <person name="Rensing S.A."/>
            <person name="Riano-Pachon D.M."/>
            <person name="Roberts A.W."/>
            <person name="Sato Y."/>
            <person name="Scheller H.V."/>
            <person name="Schulz B."/>
            <person name="Schulz C."/>
            <person name="Shakirov E.V."/>
            <person name="Shibagaki N."/>
            <person name="Shinohara N."/>
            <person name="Shippen D.E."/>
            <person name="Soerensen I."/>
            <person name="Sotooka R."/>
            <person name="Sugimoto N."/>
            <person name="Sugita M."/>
            <person name="Sumikawa N."/>
            <person name="Tanurdzic M."/>
            <person name="Theissen G."/>
            <person name="Ulvskov P."/>
            <person name="Wakazuki S."/>
            <person name="Weng J.K."/>
            <person name="Willats W.W."/>
            <person name="Wipf D."/>
            <person name="Wolf P.G."/>
            <person name="Yang L."/>
            <person name="Zimmer A.D."/>
            <person name="Zhu Q."/>
            <person name="Mitros T."/>
            <person name="Hellsten U."/>
            <person name="Loque D."/>
            <person name="Otillar R."/>
            <person name="Salamov A."/>
            <person name="Schmutz J."/>
            <person name="Shapiro H."/>
            <person name="Lindquist E."/>
            <person name="Lucas S."/>
            <person name="Rokhsar D."/>
            <person name="Grigoriev I.V."/>
        </authorList>
    </citation>
    <scope>NUCLEOTIDE SEQUENCE [LARGE SCALE GENOMIC DNA]</scope>
</reference>
<keyword evidence="2" id="KW-1185">Reference proteome</keyword>
<dbReference type="InterPro" id="IPR004403">
    <property type="entry name" value="Peptide_chain-rel_eRF1/aRF1"/>
</dbReference>
<accession>D8T6T0</accession>
<name>D8T6T0_SELML</name>
<dbReference type="Gene3D" id="3.30.420.60">
    <property type="entry name" value="eRF1 domain 2"/>
    <property type="match status" value="1"/>
</dbReference>
<dbReference type="KEGG" id="smo:SELMODRAFT_429626"/>
<sequence>MESSPLVEAVLKVATDIPHCKPSLPLDHLAKLLDILHKQRLYYKLAPSSRLPGSRRVGRLQDLELGQSHMFDPRLQSKRLNVVGVSWEKGFNQVIELSAEILSTVKFIPAYFEEI</sequence>
<dbReference type="eggNOG" id="KOG0688">
    <property type="taxonomic scope" value="Eukaryota"/>
</dbReference>
<evidence type="ECO:0000313" key="2">
    <source>
        <dbReference type="Proteomes" id="UP000001514"/>
    </source>
</evidence>
<dbReference type="InParanoid" id="D8T6T0"/>
<protein>
    <submittedName>
        <fullName evidence="1">Uncharacterized protein</fullName>
    </submittedName>
</protein>
<dbReference type="HOGENOM" id="CLU_162983_0_0_1"/>
<dbReference type="STRING" id="88036.D8T6T0"/>
<organism evidence="2">
    <name type="scientific">Selaginella moellendorffii</name>
    <name type="common">Spikemoss</name>
    <dbReference type="NCBI Taxonomy" id="88036"/>
    <lineage>
        <taxon>Eukaryota</taxon>
        <taxon>Viridiplantae</taxon>
        <taxon>Streptophyta</taxon>
        <taxon>Embryophyta</taxon>
        <taxon>Tracheophyta</taxon>
        <taxon>Lycopodiopsida</taxon>
        <taxon>Selaginellales</taxon>
        <taxon>Selaginellaceae</taxon>
        <taxon>Selaginella</taxon>
    </lineage>
</organism>
<dbReference type="AlphaFoldDB" id="D8T6T0"/>
<dbReference type="Gramene" id="EFJ07592">
    <property type="protein sequence ID" value="EFJ07592"/>
    <property type="gene ID" value="SELMODRAFT_429626"/>
</dbReference>
<evidence type="ECO:0000313" key="1">
    <source>
        <dbReference type="EMBL" id="EFJ07592.1"/>
    </source>
</evidence>